<dbReference type="InterPro" id="IPR026935">
    <property type="entry name" value="BtrH_N"/>
</dbReference>
<evidence type="ECO:0000313" key="2">
    <source>
        <dbReference type="EMBL" id="MFD1934825.1"/>
    </source>
</evidence>
<dbReference type="Proteomes" id="UP001597368">
    <property type="component" value="Unassembled WGS sequence"/>
</dbReference>
<reference evidence="3" key="1">
    <citation type="journal article" date="2019" name="Int. J. Syst. Evol. Microbiol.">
        <title>The Global Catalogue of Microorganisms (GCM) 10K type strain sequencing project: providing services to taxonomists for standard genome sequencing and annotation.</title>
        <authorList>
            <consortium name="The Broad Institute Genomics Platform"/>
            <consortium name="The Broad Institute Genome Sequencing Center for Infectious Disease"/>
            <person name="Wu L."/>
            <person name="Ma J."/>
        </authorList>
    </citation>
    <scope>NUCLEOTIDE SEQUENCE [LARGE SCALE GENOMIC DNA]</scope>
    <source>
        <strain evidence="3">ICMP 6774ER</strain>
    </source>
</reference>
<dbReference type="Pfam" id="PF14399">
    <property type="entry name" value="BtrH_N"/>
    <property type="match status" value="1"/>
</dbReference>
<dbReference type="EMBL" id="JBHUFV010000036">
    <property type="protein sequence ID" value="MFD1934825.1"/>
    <property type="molecule type" value="Genomic_DNA"/>
</dbReference>
<protein>
    <submittedName>
        <fullName evidence="2">BtrH N-terminal domain-containing protein</fullName>
    </submittedName>
</protein>
<sequence length="276" mass="30229">MHRESRLLRSLLGTHSEAMWLGLGGGIGFMCFVFRYSGQPPMLTIVAQAHPEPMIGKALARTGVPHEVRRTGSPKVAERNLRAALDAGHGVICRIRRPGQDFPDPCDVAVLGIDGDVVRLLDGEMPLTAFMTEWSAVRKEKHQLTEITGPPTAEPDVRAAIKETGDRLKGPVLGNRFDVNFGLSGMRRLAEHLADPEVLESSRQRVHDCLEVEHTAPGATRPLYADFLDEAGNHPAAPLYRTAGELWSQVARDPSPELVRRAAQVEEEAAELLVGF</sequence>
<accession>A0ABW4T100</accession>
<keyword evidence="3" id="KW-1185">Reference proteome</keyword>
<gene>
    <name evidence="2" type="ORF">ACFSKW_25450</name>
</gene>
<proteinExistence type="predicted"/>
<name>A0ABW4T100_9ACTN</name>
<comment type="caution">
    <text evidence="2">The sequence shown here is derived from an EMBL/GenBank/DDBJ whole genome shotgun (WGS) entry which is preliminary data.</text>
</comment>
<evidence type="ECO:0000313" key="3">
    <source>
        <dbReference type="Proteomes" id="UP001597368"/>
    </source>
</evidence>
<organism evidence="2 3">
    <name type="scientific">Nonomuraea mangrovi</name>
    <dbReference type="NCBI Taxonomy" id="2316207"/>
    <lineage>
        <taxon>Bacteria</taxon>
        <taxon>Bacillati</taxon>
        <taxon>Actinomycetota</taxon>
        <taxon>Actinomycetes</taxon>
        <taxon>Streptosporangiales</taxon>
        <taxon>Streptosporangiaceae</taxon>
        <taxon>Nonomuraea</taxon>
    </lineage>
</organism>
<evidence type="ECO:0000259" key="1">
    <source>
        <dbReference type="Pfam" id="PF14399"/>
    </source>
</evidence>
<dbReference type="RefSeq" id="WP_379574916.1">
    <property type="nucleotide sequence ID" value="NZ_JBHUFV010000036.1"/>
</dbReference>
<feature type="domain" description="Butirosin biosynthesis protein H N-terminal" evidence="1">
    <location>
        <begin position="7"/>
        <end position="94"/>
    </location>
</feature>